<feature type="signal peptide" evidence="1">
    <location>
        <begin position="1"/>
        <end position="20"/>
    </location>
</feature>
<keyword evidence="1" id="KW-0732">Signal</keyword>
<gene>
    <name evidence="2" type="ORF">GGX14DRAFT_538151</name>
</gene>
<feature type="chain" id="PRO_5042244581" description="Polygalacturonase" evidence="1">
    <location>
        <begin position="21"/>
        <end position="187"/>
    </location>
</feature>
<evidence type="ECO:0000256" key="1">
    <source>
        <dbReference type="SAM" id="SignalP"/>
    </source>
</evidence>
<sequence length="187" mass="19411">MHSIFILSVTALYLCGTAIALPSNVTMRGGKTDPTLGDTDLLNSCPGAAGSPNVERADKCTLVSVRTDPLTVTLGGSKTVETTTTVDADIGVDIGGISLGGGFSSTTDNSKTVSHSQTHGRPIMTVGVTFHSQTGNIQVNYGDTVNGHFIWYTTNTVTQLTPANAEDAIQVHESACGTDVTDLNNHS</sequence>
<name>A0AAD6XVS2_9AGAR</name>
<evidence type="ECO:0008006" key="4">
    <source>
        <dbReference type="Google" id="ProtNLM"/>
    </source>
</evidence>
<proteinExistence type="predicted"/>
<reference evidence="2" key="1">
    <citation type="submission" date="2023-03" db="EMBL/GenBank/DDBJ databases">
        <title>Massive genome expansion in bonnet fungi (Mycena s.s.) driven by repeated elements and novel gene families across ecological guilds.</title>
        <authorList>
            <consortium name="Lawrence Berkeley National Laboratory"/>
            <person name="Harder C.B."/>
            <person name="Miyauchi S."/>
            <person name="Viragh M."/>
            <person name="Kuo A."/>
            <person name="Thoen E."/>
            <person name="Andreopoulos B."/>
            <person name="Lu D."/>
            <person name="Skrede I."/>
            <person name="Drula E."/>
            <person name="Henrissat B."/>
            <person name="Morin E."/>
            <person name="Kohler A."/>
            <person name="Barry K."/>
            <person name="LaButti K."/>
            <person name="Morin E."/>
            <person name="Salamov A."/>
            <person name="Lipzen A."/>
            <person name="Mereny Z."/>
            <person name="Hegedus B."/>
            <person name="Baldrian P."/>
            <person name="Stursova M."/>
            <person name="Weitz H."/>
            <person name="Taylor A."/>
            <person name="Grigoriev I.V."/>
            <person name="Nagy L.G."/>
            <person name="Martin F."/>
            <person name="Kauserud H."/>
        </authorList>
    </citation>
    <scope>NUCLEOTIDE SEQUENCE</scope>
    <source>
        <strain evidence="2">9144</strain>
    </source>
</reference>
<dbReference type="AlphaFoldDB" id="A0AAD6XVS2"/>
<dbReference type="Proteomes" id="UP001219525">
    <property type="component" value="Unassembled WGS sequence"/>
</dbReference>
<organism evidence="2 3">
    <name type="scientific">Mycena pura</name>
    <dbReference type="NCBI Taxonomy" id="153505"/>
    <lineage>
        <taxon>Eukaryota</taxon>
        <taxon>Fungi</taxon>
        <taxon>Dikarya</taxon>
        <taxon>Basidiomycota</taxon>
        <taxon>Agaricomycotina</taxon>
        <taxon>Agaricomycetes</taxon>
        <taxon>Agaricomycetidae</taxon>
        <taxon>Agaricales</taxon>
        <taxon>Marasmiineae</taxon>
        <taxon>Mycenaceae</taxon>
        <taxon>Mycena</taxon>
    </lineage>
</organism>
<evidence type="ECO:0000313" key="2">
    <source>
        <dbReference type="EMBL" id="KAJ7189668.1"/>
    </source>
</evidence>
<dbReference type="EMBL" id="JARJCW010000170">
    <property type="protein sequence ID" value="KAJ7189668.1"/>
    <property type="molecule type" value="Genomic_DNA"/>
</dbReference>
<accession>A0AAD6XVS2</accession>
<keyword evidence="3" id="KW-1185">Reference proteome</keyword>
<evidence type="ECO:0000313" key="3">
    <source>
        <dbReference type="Proteomes" id="UP001219525"/>
    </source>
</evidence>
<comment type="caution">
    <text evidence="2">The sequence shown here is derived from an EMBL/GenBank/DDBJ whole genome shotgun (WGS) entry which is preliminary data.</text>
</comment>
<protein>
    <recommendedName>
        <fullName evidence="4">Polygalacturonase</fullName>
    </recommendedName>
</protein>